<dbReference type="RefSeq" id="WP_146591560.1">
    <property type="nucleotide sequence ID" value="NZ_SJPO01000016.1"/>
</dbReference>
<dbReference type="Gene3D" id="3.40.50.1400">
    <property type="match status" value="1"/>
</dbReference>
<dbReference type="AlphaFoldDB" id="A0A5C5XSW0"/>
<dbReference type="PANTHER" id="PTHR33542">
    <property type="entry name" value="SIROHYDROCHLORIN FERROCHELATASE, CHLOROPLASTIC"/>
    <property type="match status" value="1"/>
</dbReference>
<dbReference type="EC" id="4.99.1.3" evidence="3"/>
<dbReference type="InterPro" id="IPR050963">
    <property type="entry name" value="Sirohydro_Cobaltochel/CbiX"/>
</dbReference>
<keyword evidence="1" id="KW-0479">Metal-binding</keyword>
<dbReference type="CDD" id="cd03416">
    <property type="entry name" value="CbiX_SirB_N"/>
    <property type="match status" value="1"/>
</dbReference>
<dbReference type="GO" id="GO:0046872">
    <property type="term" value="F:metal ion binding"/>
    <property type="evidence" value="ECO:0007669"/>
    <property type="project" value="UniProtKB-KW"/>
</dbReference>
<accession>A0A5C5XSW0</accession>
<dbReference type="GO" id="GO:0016852">
    <property type="term" value="F:sirohydrochlorin cobaltochelatase activity"/>
    <property type="evidence" value="ECO:0007669"/>
    <property type="project" value="UniProtKB-EC"/>
</dbReference>
<protein>
    <submittedName>
        <fullName evidence="3">Sirohydrochlorin cobaltochelatase</fullName>
        <ecNumber evidence="3">4.99.1.3</ecNumber>
    </submittedName>
</protein>
<proteinExistence type="predicted"/>
<dbReference type="InterPro" id="IPR002762">
    <property type="entry name" value="CbiX-like"/>
</dbReference>
<reference evidence="3 4" key="1">
    <citation type="submission" date="2019-02" db="EMBL/GenBank/DDBJ databases">
        <title>Deep-cultivation of Planctomycetes and their phenomic and genomic characterization uncovers novel biology.</title>
        <authorList>
            <person name="Wiegand S."/>
            <person name="Jogler M."/>
            <person name="Boedeker C."/>
            <person name="Pinto D."/>
            <person name="Vollmers J."/>
            <person name="Rivas-Marin E."/>
            <person name="Kohn T."/>
            <person name="Peeters S.H."/>
            <person name="Heuer A."/>
            <person name="Rast P."/>
            <person name="Oberbeckmann S."/>
            <person name="Bunk B."/>
            <person name="Jeske O."/>
            <person name="Meyerdierks A."/>
            <person name="Storesund J.E."/>
            <person name="Kallscheuer N."/>
            <person name="Luecker S."/>
            <person name="Lage O.M."/>
            <person name="Pohl T."/>
            <person name="Merkel B.J."/>
            <person name="Hornburger P."/>
            <person name="Mueller R.-W."/>
            <person name="Bruemmer F."/>
            <person name="Labrenz M."/>
            <person name="Spormann A.M."/>
            <person name="Op Den Camp H."/>
            <person name="Overmann J."/>
            <person name="Amann R."/>
            <person name="Jetten M.S.M."/>
            <person name="Mascher T."/>
            <person name="Medema M.H."/>
            <person name="Devos D.P."/>
            <person name="Kaster A.-K."/>
            <person name="Ovreas L."/>
            <person name="Rohde M."/>
            <person name="Galperin M.Y."/>
            <person name="Jogler C."/>
        </authorList>
    </citation>
    <scope>NUCLEOTIDE SEQUENCE [LARGE SCALE GENOMIC DNA]</scope>
    <source>
        <strain evidence="3 4">Pla123a</strain>
    </source>
</reference>
<comment type="caution">
    <text evidence="3">The sequence shown here is derived from an EMBL/GenBank/DDBJ whole genome shotgun (WGS) entry which is preliminary data.</text>
</comment>
<dbReference type="OrthoDB" id="9797895at2"/>
<evidence type="ECO:0000313" key="3">
    <source>
        <dbReference type="EMBL" id="TWT66327.1"/>
    </source>
</evidence>
<organism evidence="3 4">
    <name type="scientific">Posidoniimonas polymericola</name>
    <dbReference type="NCBI Taxonomy" id="2528002"/>
    <lineage>
        <taxon>Bacteria</taxon>
        <taxon>Pseudomonadati</taxon>
        <taxon>Planctomycetota</taxon>
        <taxon>Planctomycetia</taxon>
        <taxon>Pirellulales</taxon>
        <taxon>Lacipirellulaceae</taxon>
        <taxon>Posidoniimonas</taxon>
    </lineage>
</organism>
<dbReference type="EMBL" id="SJPO01000016">
    <property type="protein sequence ID" value="TWT66327.1"/>
    <property type="molecule type" value="Genomic_DNA"/>
</dbReference>
<keyword evidence="4" id="KW-1185">Reference proteome</keyword>
<gene>
    <name evidence="3" type="primary">cbiX</name>
    <name evidence="3" type="ORF">Pla123a_47210</name>
</gene>
<evidence type="ECO:0000256" key="2">
    <source>
        <dbReference type="ARBA" id="ARBA00023239"/>
    </source>
</evidence>
<dbReference type="Pfam" id="PF01903">
    <property type="entry name" value="CbiX"/>
    <property type="match status" value="1"/>
</dbReference>
<dbReference type="PANTHER" id="PTHR33542:SF3">
    <property type="entry name" value="SIROHYDROCHLORIN FERROCHELATASE, CHLOROPLASTIC"/>
    <property type="match status" value="1"/>
</dbReference>
<dbReference type="SUPFAM" id="SSF53800">
    <property type="entry name" value="Chelatase"/>
    <property type="match status" value="1"/>
</dbReference>
<sequence length="155" mass="16267">MTSDPAPQHAARRLADLLQQSGAAEPIGVIIVDHGSRRPESNDLLLEVVASFSGQTGVELVEPAHMELAEPSIADAFARLVARGAKRVIVAPFFLAPGRHWNEDIPELTRAAAAQQGGTPFAIAEPMGQHPAMAEVLASRIAGVLGQVDASGRLP</sequence>
<evidence type="ECO:0000256" key="1">
    <source>
        <dbReference type="ARBA" id="ARBA00022723"/>
    </source>
</evidence>
<keyword evidence="2 3" id="KW-0456">Lyase</keyword>
<dbReference type="Proteomes" id="UP000318478">
    <property type="component" value="Unassembled WGS sequence"/>
</dbReference>
<name>A0A5C5XSW0_9BACT</name>
<evidence type="ECO:0000313" key="4">
    <source>
        <dbReference type="Proteomes" id="UP000318478"/>
    </source>
</evidence>